<keyword evidence="2" id="KW-0813">Transport</keyword>
<protein>
    <submittedName>
        <fullName evidence="9">MFS transporter</fullName>
    </submittedName>
</protein>
<feature type="transmembrane region" description="Helical" evidence="7">
    <location>
        <begin position="86"/>
        <end position="109"/>
    </location>
</feature>
<feature type="transmembrane region" description="Helical" evidence="7">
    <location>
        <begin position="258"/>
        <end position="277"/>
    </location>
</feature>
<sequence>MSMLSRSSQSVRRTLPAPAAFAAAIASFAAFFMAAGAPTPLLIVEQRQWGFSSASLTLAFGIYAIGLLLALLTVGGLSDYVGRRPVLIGALVLETVAFMVMLAATGIEAVVVARLIQGIATGAATSAFSSAVFELAPPRARAIAASVVSAAPAGGLGLGALVAGALARWSARPDAIMWGGLAIVTVLGAVAMSASPETIAPRRGALDSLRPTISLPADVRAPFRRAAPTLVAAWMMAALYMGLVPTILGAAFGIRSTFVDGATAFLEPAAAAAATLLSARFAPRTLLRAAAVTTSLGAVVFLAGLAAGALWLLDVAGLVGGVGFGASMAAAIRSTIPGTPAQRRAGVFAAIYTVSYLAFGVPTIVSGRLAGVFGLMPVVVVLASVIAVLAAAGLAVTSRAGEPGAARTPRRGRRAPTPQ</sequence>
<comment type="subcellular location">
    <subcellularLocation>
        <location evidence="1">Cell membrane</location>
        <topology evidence="1">Multi-pass membrane protein</topology>
    </subcellularLocation>
</comment>
<evidence type="ECO:0000313" key="9">
    <source>
        <dbReference type="EMBL" id="AYG03939.1"/>
    </source>
</evidence>
<dbReference type="Proteomes" id="UP000275069">
    <property type="component" value="Chromosome"/>
</dbReference>
<gene>
    <name evidence="9" type="ORF">D7I44_10590</name>
</gene>
<dbReference type="SUPFAM" id="SSF103473">
    <property type="entry name" value="MFS general substrate transporter"/>
    <property type="match status" value="1"/>
</dbReference>
<feature type="transmembrane region" description="Helical" evidence="7">
    <location>
        <begin position="175"/>
        <end position="194"/>
    </location>
</feature>
<keyword evidence="4 7" id="KW-0812">Transmembrane</keyword>
<dbReference type="PANTHER" id="PTHR23517:SF13">
    <property type="entry name" value="MAJOR FACILITATOR SUPERFAMILY MFS_1"/>
    <property type="match status" value="1"/>
</dbReference>
<evidence type="ECO:0000256" key="7">
    <source>
        <dbReference type="SAM" id="Phobius"/>
    </source>
</evidence>
<feature type="transmembrane region" description="Helical" evidence="7">
    <location>
        <begin position="345"/>
        <end position="365"/>
    </location>
</feature>
<keyword evidence="3" id="KW-1003">Cell membrane</keyword>
<keyword evidence="5 7" id="KW-1133">Transmembrane helix</keyword>
<dbReference type="PROSITE" id="PS50850">
    <property type="entry name" value="MFS"/>
    <property type="match status" value="1"/>
</dbReference>
<evidence type="ECO:0000259" key="8">
    <source>
        <dbReference type="PROSITE" id="PS50850"/>
    </source>
</evidence>
<feature type="transmembrane region" description="Helical" evidence="7">
    <location>
        <begin position="115"/>
        <end position="136"/>
    </location>
</feature>
<dbReference type="InterPro" id="IPR020846">
    <property type="entry name" value="MFS_dom"/>
</dbReference>
<dbReference type="GO" id="GO:0022857">
    <property type="term" value="F:transmembrane transporter activity"/>
    <property type="evidence" value="ECO:0007669"/>
    <property type="project" value="InterPro"/>
</dbReference>
<dbReference type="KEGG" id="gry:D7I44_10590"/>
<feature type="domain" description="Major facilitator superfamily (MFS) profile" evidence="8">
    <location>
        <begin position="19"/>
        <end position="395"/>
    </location>
</feature>
<evidence type="ECO:0000256" key="2">
    <source>
        <dbReference type="ARBA" id="ARBA00022448"/>
    </source>
</evidence>
<evidence type="ECO:0000256" key="1">
    <source>
        <dbReference type="ARBA" id="ARBA00004651"/>
    </source>
</evidence>
<keyword evidence="6 7" id="KW-0472">Membrane</keyword>
<dbReference type="Gene3D" id="1.20.1250.20">
    <property type="entry name" value="MFS general substrate transporter like domains"/>
    <property type="match status" value="1"/>
</dbReference>
<keyword evidence="10" id="KW-1185">Reference proteome</keyword>
<dbReference type="PANTHER" id="PTHR23517">
    <property type="entry name" value="RESISTANCE PROTEIN MDTM, PUTATIVE-RELATED-RELATED"/>
    <property type="match status" value="1"/>
</dbReference>
<dbReference type="OrthoDB" id="3177957at2"/>
<dbReference type="PROSITE" id="PS00216">
    <property type="entry name" value="SUGAR_TRANSPORT_1"/>
    <property type="match status" value="1"/>
</dbReference>
<accession>A0A387BS96</accession>
<evidence type="ECO:0000256" key="5">
    <source>
        <dbReference type="ARBA" id="ARBA00022989"/>
    </source>
</evidence>
<feature type="transmembrane region" description="Helical" evidence="7">
    <location>
        <begin position="371"/>
        <end position="397"/>
    </location>
</feature>
<dbReference type="AlphaFoldDB" id="A0A387BS96"/>
<dbReference type="InterPro" id="IPR050171">
    <property type="entry name" value="MFS_Transporters"/>
</dbReference>
<evidence type="ECO:0000256" key="4">
    <source>
        <dbReference type="ARBA" id="ARBA00022692"/>
    </source>
</evidence>
<dbReference type="InterPro" id="IPR036259">
    <property type="entry name" value="MFS_trans_sf"/>
</dbReference>
<dbReference type="EMBL" id="CP032624">
    <property type="protein sequence ID" value="AYG03939.1"/>
    <property type="molecule type" value="Genomic_DNA"/>
</dbReference>
<feature type="transmembrane region" description="Helical" evidence="7">
    <location>
        <begin position="315"/>
        <end position="333"/>
    </location>
</feature>
<dbReference type="InterPro" id="IPR011701">
    <property type="entry name" value="MFS"/>
</dbReference>
<feature type="transmembrane region" description="Helical" evidence="7">
    <location>
        <begin position="230"/>
        <end position="252"/>
    </location>
</feature>
<organism evidence="9 10">
    <name type="scientific">Gryllotalpicola protaetiae</name>
    <dbReference type="NCBI Taxonomy" id="2419771"/>
    <lineage>
        <taxon>Bacteria</taxon>
        <taxon>Bacillati</taxon>
        <taxon>Actinomycetota</taxon>
        <taxon>Actinomycetes</taxon>
        <taxon>Micrococcales</taxon>
        <taxon>Microbacteriaceae</taxon>
        <taxon>Gryllotalpicola</taxon>
    </lineage>
</organism>
<evidence type="ECO:0000256" key="3">
    <source>
        <dbReference type="ARBA" id="ARBA00022475"/>
    </source>
</evidence>
<feature type="transmembrane region" description="Helical" evidence="7">
    <location>
        <begin position="289"/>
        <end position="309"/>
    </location>
</feature>
<dbReference type="GO" id="GO:0005886">
    <property type="term" value="C:plasma membrane"/>
    <property type="evidence" value="ECO:0007669"/>
    <property type="project" value="UniProtKB-SubCell"/>
</dbReference>
<feature type="transmembrane region" description="Helical" evidence="7">
    <location>
        <begin position="143"/>
        <end position="169"/>
    </location>
</feature>
<evidence type="ECO:0000256" key="6">
    <source>
        <dbReference type="ARBA" id="ARBA00023136"/>
    </source>
</evidence>
<reference evidence="9 10" key="1">
    <citation type="submission" date="2018-09" db="EMBL/GenBank/DDBJ databases">
        <title>Genome sequencing of strain 2DFW10M-5.</title>
        <authorList>
            <person name="Heo J."/>
            <person name="Kim S.-J."/>
            <person name="Kwon S.-W."/>
        </authorList>
    </citation>
    <scope>NUCLEOTIDE SEQUENCE [LARGE SCALE GENOMIC DNA]</scope>
    <source>
        <strain evidence="9 10">2DFW10M-5</strain>
    </source>
</reference>
<dbReference type="Pfam" id="PF07690">
    <property type="entry name" value="MFS_1"/>
    <property type="match status" value="1"/>
</dbReference>
<feature type="transmembrane region" description="Helical" evidence="7">
    <location>
        <begin position="52"/>
        <end position="74"/>
    </location>
</feature>
<proteinExistence type="predicted"/>
<evidence type="ECO:0000313" key="10">
    <source>
        <dbReference type="Proteomes" id="UP000275069"/>
    </source>
</evidence>
<dbReference type="InterPro" id="IPR005829">
    <property type="entry name" value="Sugar_transporter_CS"/>
</dbReference>
<name>A0A387BS96_9MICO</name>